<evidence type="ECO:0000313" key="3">
    <source>
        <dbReference type="Proteomes" id="UP000295518"/>
    </source>
</evidence>
<comment type="caution">
    <text evidence="2">The sequence shown here is derived from an EMBL/GenBank/DDBJ whole genome shotgun (WGS) entry which is preliminary data.</text>
</comment>
<evidence type="ECO:0000259" key="1">
    <source>
        <dbReference type="Pfam" id="PF13936"/>
    </source>
</evidence>
<proteinExistence type="predicted"/>
<dbReference type="Pfam" id="PF13936">
    <property type="entry name" value="HTH_38"/>
    <property type="match status" value="1"/>
</dbReference>
<gene>
    <name evidence="2" type="ORF">EI74_0070</name>
</gene>
<feature type="domain" description="Transposase IS30-like HTH" evidence="1">
    <location>
        <begin position="3"/>
        <end position="46"/>
    </location>
</feature>
<accession>A0A4R6IH93</accession>
<name>A0A4R6IH93_9MOLU</name>
<keyword evidence="3" id="KW-1185">Reference proteome</keyword>
<dbReference type="Gene3D" id="1.10.10.60">
    <property type="entry name" value="Homeodomain-like"/>
    <property type="match status" value="1"/>
</dbReference>
<sequence>MNYSHIYYSDRLKIELMFNQLKLSIRKIAEKLKISSSSVSRELKRNTNEYGFYLAKDAEKIAVEKSQVKSISYFSKILKIYFDFSRKIW</sequence>
<organism evidence="2 3">
    <name type="scientific">Mycoplasma testudineum</name>
    <dbReference type="NCBI Taxonomy" id="244584"/>
    <lineage>
        <taxon>Bacteria</taxon>
        <taxon>Bacillati</taxon>
        <taxon>Mycoplasmatota</taxon>
        <taxon>Mollicutes</taxon>
        <taxon>Mycoplasmataceae</taxon>
        <taxon>Mycoplasma</taxon>
    </lineage>
</organism>
<protein>
    <submittedName>
        <fullName evidence="2">Helix-turn-helix protein</fullName>
    </submittedName>
</protein>
<dbReference type="AlphaFoldDB" id="A0A4R6IH93"/>
<dbReference type="EMBL" id="SNWN01000008">
    <property type="protein sequence ID" value="TDO21228.1"/>
    <property type="molecule type" value="Genomic_DNA"/>
</dbReference>
<evidence type="ECO:0000313" key="2">
    <source>
        <dbReference type="EMBL" id="TDO21228.1"/>
    </source>
</evidence>
<dbReference type="RefSeq" id="WP_094254734.1">
    <property type="nucleotide sequence ID" value="NZ_NNCE01000005.1"/>
</dbReference>
<reference evidence="2 3" key="1">
    <citation type="submission" date="2019-03" db="EMBL/GenBank/DDBJ databases">
        <title>Genomic Encyclopedia of Archaeal and Bacterial Type Strains, Phase II (KMG-II): from individual species to whole genera.</title>
        <authorList>
            <person name="Goeker M."/>
        </authorList>
    </citation>
    <scope>NUCLEOTIDE SEQUENCE [LARGE SCALE GENOMIC DNA]</scope>
    <source>
        <strain evidence="2 3">ATCC 700618</strain>
    </source>
</reference>
<dbReference type="InterPro" id="IPR025246">
    <property type="entry name" value="IS30-like_HTH"/>
</dbReference>
<dbReference type="Proteomes" id="UP000295518">
    <property type="component" value="Unassembled WGS sequence"/>
</dbReference>